<dbReference type="Gene3D" id="3.40.50.1820">
    <property type="entry name" value="alpha/beta hydrolase"/>
    <property type="match status" value="1"/>
</dbReference>
<organism evidence="5 6">
    <name type="scientific">Lacimicrobium alkaliphilum</name>
    <dbReference type="NCBI Taxonomy" id="1526571"/>
    <lineage>
        <taxon>Bacteria</taxon>
        <taxon>Pseudomonadati</taxon>
        <taxon>Pseudomonadota</taxon>
        <taxon>Gammaproteobacteria</taxon>
        <taxon>Alteromonadales</taxon>
        <taxon>Alteromonadaceae</taxon>
        <taxon>Lacimicrobium</taxon>
    </lineage>
</organism>
<evidence type="ECO:0000313" key="5">
    <source>
        <dbReference type="EMBL" id="ALS98219.1"/>
    </source>
</evidence>
<dbReference type="InterPro" id="IPR029058">
    <property type="entry name" value="AB_hydrolase_fold"/>
</dbReference>
<accession>A0A0U2QLI7</accession>
<dbReference type="GO" id="GO:0005576">
    <property type="term" value="C:extracellular region"/>
    <property type="evidence" value="ECO:0007669"/>
    <property type="project" value="InterPro"/>
</dbReference>
<proteinExistence type="predicted"/>
<dbReference type="SUPFAM" id="SSF53474">
    <property type="entry name" value="alpha/beta-Hydrolases"/>
    <property type="match status" value="2"/>
</dbReference>
<feature type="chain" id="PRO_5006831930" evidence="4">
    <location>
        <begin position="23"/>
        <end position="640"/>
    </location>
</feature>
<dbReference type="InterPro" id="IPR050955">
    <property type="entry name" value="Plant_Biomass_Hydrol_Est"/>
</dbReference>
<evidence type="ECO:0000256" key="1">
    <source>
        <dbReference type="ARBA" id="ARBA00022729"/>
    </source>
</evidence>
<evidence type="ECO:0000256" key="4">
    <source>
        <dbReference type="SAM" id="SignalP"/>
    </source>
</evidence>
<gene>
    <name evidence="5" type="ORF">AT746_08120</name>
</gene>
<dbReference type="GO" id="GO:0016787">
    <property type="term" value="F:hydrolase activity"/>
    <property type="evidence" value="ECO:0007669"/>
    <property type="project" value="UniProtKB-KW"/>
</dbReference>
<dbReference type="NCBIfam" id="TIGR01840">
    <property type="entry name" value="esterase_phb"/>
    <property type="match status" value="1"/>
</dbReference>
<protein>
    <submittedName>
        <fullName evidence="5">Esterase</fullName>
    </submittedName>
</protein>
<feature type="signal peptide" evidence="4">
    <location>
        <begin position="1"/>
        <end position="22"/>
    </location>
</feature>
<dbReference type="PANTHER" id="PTHR43037:SF1">
    <property type="entry name" value="BLL1128 PROTEIN"/>
    <property type="match status" value="1"/>
</dbReference>
<dbReference type="AlphaFoldDB" id="A0A0U2QLI7"/>
<dbReference type="KEGG" id="lal:AT746_08120"/>
<feature type="region of interest" description="Disordered" evidence="3">
    <location>
        <begin position="554"/>
        <end position="581"/>
    </location>
</feature>
<dbReference type="STRING" id="1526571.AT746_08120"/>
<keyword evidence="2" id="KW-0378">Hydrolase</keyword>
<reference evidence="5 6" key="1">
    <citation type="submission" date="2015-12" db="EMBL/GenBank/DDBJ databases">
        <title>Complete genome of Lacimicrobium alkaliphilum KCTC 32984.</title>
        <authorList>
            <person name="Kim S.-G."/>
            <person name="Lee Y.-J."/>
        </authorList>
    </citation>
    <scope>NUCLEOTIDE SEQUENCE [LARGE SCALE GENOMIC DNA]</scope>
    <source>
        <strain evidence="5 6">YelD216</strain>
    </source>
</reference>
<dbReference type="Proteomes" id="UP000068447">
    <property type="component" value="Chromosome"/>
</dbReference>
<dbReference type="Pfam" id="PF10503">
    <property type="entry name" value="Esterase_PHB"/>
    <property type="match status" value="1"/>
</dbReference>
<dbReference type="InterPro" id="IPR010126">
    <property type="entry name" value="Esterase_phb"/>
</dbReference>
<keyword evidence="6" id="KW-1185">Reference proteome</keyword>
<evidence type="ECO:0000313" key="6">
    <source>
        <dbReference type="Proteomes" id="UP000068447"/>
    </source>
</evidence>
<dbReference type="OrthoDB" id="5291933at2"/>
<sequence>MIRTLRQSLALPFFSLFCMAMASVSQAGSWQNNVSIGGFNKVHIYTPDTISAIGEGKGLLIVLHGCTQSIDAYLSANLEDAAEEFGLVIAVPDAMNKAGFSCWSYWQGTKSRTAGDYKNLISLANALSGDSNRGIDANQVYIAGLSSGASFANTTACLAPDVFAGMGISAGPSIGTSSNGALGPCETADVQTRCSQYGASYGSFFNSQVASMAFGRDDTTVNQCYNEQNAEGMAALYGVSQLPGTNQINEGSGRTADEILWQDGRVSMLWFDNVDHAWSGGQGASGSYINGAGINYARYLGQYFLDNNQRVNRNTGPALSDINVSVSADVISISGKAIDTETSVQSIDAIFTNTSGIEVTASTTVEASDNFLLNSPPLADDLYLISTTATDSEGLAGESYQTTARVGPEPPPQAPVLSDLEVNVDAQCATVSGKVVDVNQDLASVVVSFDNGDITASVIGNDFSASTCDLPGGNNTAIVTATDNRGLLISDSLSFDIDAGQMATLDQHISAGRLDYTNYANCYLEYGTDSFKLNEILVASNQCQWQDDDNSCSGPAQSCSSAPGNGDDGGDNDPPPADCEEVSTSNYYHKVAGRAYSTGNYYSPDYFANGSDDAMPGSTWGTNTLSSDDGVNWYLSSCTE</sequence>
<evidence type="ECO:0000256" key="2">
    <source>
        <dbReference type="ARBA" id="ARBA00022801"/>
    </source>
</evidence>
<dbReference type="EMBL" id="CP013650">
    <property type="protein sequence ID" value="ALS98219.1"/>
    <property type="molecule type" value="Genomic_DNA"/>
</dbReference>
<evidence type="ECO:0000256" key="3">
    <source>
        <dbReference type="SAM" id="MobiDB-lite"/>
    </source>
</evidence>
<dbReference type="RefSeq" id="WP_062478888.1">
    <property type="nucleotide sequence ID" value="NZ_CP013650.1"/>
</dbReference>
<keyword evidence="1 4" id="KW-0732">Signal</keyword>
<dbReference type="PANTHER" id="PTHR43037">
    <property type="entry name" value="UNNAMED PRODUCT-RELATED"/>
    <property type="match status" value="1"/>
</dbReference>
<name>A0A0U2QLI7_9ALTE</name>